<dbReference type="EMBL" id="CM020619">
    <property type="protein sequence ID" value="KAK1864754.1"/>
    <property type="molecule type" value="Genomic_DNA"/>
</dbReference>
<sequence>MGAAPTAVMVPGLYPGAGAPADARFRRCAGCGGVLGGCGCGGGSSGSGGPPSLDPRWPPPPVSARGVRRVHDAGGAAVVSPPKRARRASLVPPSSLAVSPPVAGRPQAVFRVLPPGVVATPPVATSSSPGMAAHIFRVVPTTVTPSTPPPRPPRTLGSLPGRQADVLSSPSRWGRRGGDGSAGGRGTDGIGGSPWQRGPNRSWNTPSTPVRSVGPPRPRVHPAARVGMGTVAASGVAAAAAAGATTSAGANTNPSVVTPFRVHGGSPHPAAAPSSNRPPIRPLVIRPATNPPPGAALLGTPREWTPARVASGPPRPRPLGVSAGSVSPGGSSPSIARQLFGTASDTVVAVASSPQSIVSVPPSRPGGGAGDAAGAKSQAMVEESPRAMASPSQRHFGVLRSLPVASGPRVPLVVRTASPTLLPGPASPHGPASQPGLSALSVSHCTSLTPLSAGRTQPDVGGSLLGGRMASPARSGAESCRSPFAGLSPRLQLLQRRAHTSAQMLRHAAANLLSAVEVTAAEARAIAASSLLLHIVGIDAAAQTVVAVLLEPPPVADTAAAANTSAVTAAAAASQVGSEVPGLAAGDRVAIVCPPLLAALRAEASVVSPGANWRIRMPPPAGVVLPSALPGGTGRRLRVAGVVLGLDFVPLDGTDPLLSHDAATLSARLARGDVDAVFPRPPGADGGDEQNWASTVIRRFSCAENLFAPRLLLAVKVVRLLASRRALVEDNAGQLGVIIFGPNPSAETAFEALRTGVTFEFQGVVCTGRSTAVATAVDALAGHGPPRQPTRMVFLFEPHVDGLLVNPVR</sequence>
<organism evidence="1 2">
    <name type="scientific">Pyropia yezoensis</name>
    <name type="common">Susabi-nori</name>
    <name type="synonym">Porphyra yezoensis</name>
    <dbReference type="NCBI Taxonomy" id="2788"/>
    <lineage>
        <taxon>Eukaryota</taxon>
        <taxon>Rhodophyta</taxon>
        <taxon>Bangiophyceae</taxon>
        <taxon>Bangiales</taxon>
        <taxon>Bangiaceae</taxon>
        <taxon>Pyropia</taxon>
    </lineage>
</organism>
<name>A0ACC3C357_PYRYE</name>
<evidence type="ECO:0000313" key="1">
    <source>
        <dbReference type="EMBL" id="KAK1864754.1"/>
    </source>
</evidence>
<proteinExistence type="predicted"/>
<dbReference type="Proteomes" id="UP000798662">
    <property type="component" value="Chromosome 2"/>
</dbReference>
<reference evidence="1" key="1">
    <citation type="submission" date="2019-11" db="EMBL/GenBank/DDBJ databases">
        <title>Nori genome reveals adaptations in red seaweeds to the harsh intertidal environment.</title>
        <authorList>
            <person name="Wang D."/>
            <person name="Mao Y."/>
        </authorList>
    </citation>
    <scope>NUCLEOTIDE SEQUENCE</scope>
    <source>
        <tissue evidence="1">Gametophyte</tissue>
    </source>
</reference>
<keyword evidence="2" id="KW-1185">Reference proteome</keyword>
<gene>
    <name evidence="1" type="ORF">I4F81_007297</name>
</gene>
<comment type="caution">
    <text evidence="1">The sequence shown here is derived from an EMBL/GenBank/DDBJ whole genome shotgun (WGS) entry which is preliminary data.</text>
</comment>
<accession>A0ACC3C357</accession>
<evidence type="ECO:0000313" key="2">
    <source>
        <dbReference type="Proteomes" id="UP000798662"/>
    </source>
</evidence>
<protein>
    <submittedName>
        <fullName evidence="1">Uncharacterized protein</fullName>
    </submittedName>
</protein>